<dbReference type="PROSITE" id="PS51210">
    <property type="entry name" value="PLA2C"/>
    <property type="match status" value="1"/>
</dbReference>
<dbReference type="GO" id="GO:0005783">
    <property type="term" value="C:endoplasmic reticulum"/>
    <property type="evidence" value="ECO:0007669"/>
    <property type="project" value="TreeGrafter"/>
</dbReference>
<dbReference type="InterPro" id="IPR002642">
    <property type="entry name" value="LysoPLipase_cat_dom"/>
</dbReference>
<dbReference type="InterPro" id="IPR016035">
    <property type="entry name" value="Acyl_Trfase/lysoPLipase"/>
</dbReference>
<keyword evidence="5 9" id="KW-0442">Lipid degradation</keyword>
<evidence type="ECO:0000313" key="13">
    <source>
        <dbReference type="EMBL" id="CAX43404.1"/>
    </source>
</evidence>
<dbReference type="GeneID" id="8045673"/>
<evidence type="ECO:0000256" key="3">
    <source>
        <dbReference type="ARBA" id="ARBA00022729"/>
    </source>
</evidence>
<keyword evidence="3 10" id="KW-0732">Signal</keyword>
<dbReference type="HOGENOM" id="CLU_014602_0_1_1"/>
<evidence type="ECO:0000256" key="6">
    <source>
        <dbReference type="ARBA" id="ARBA00023098"/>
    </source>
</evidence>
<dbReference type="GO" id="GO:0004622">
    <property type="term" value="F:phosphatidylcholine lysophospholipase activity"/>
    <property type="evidence" value="ECO:0007669"/>
    <property type="project" value="UniProtKB-EC"/>
</dbReference>
<proteinExistence type="inferred from homology"/>
<dbReference type="EMBL" id="FM992689">
    <property type="protein sequence ID" value="CAX43404.1"/>
    <property type="molecule type" value="Genomic_DNA"/>
</dbReference>
<dbReference type="EC" id="3.1.1.5" evidence="2 10"/>
<dbReference type="GO" id="GO:0005886">
    <property type="term" value="C:plasma membrane"/>
    <property type="evidence" value="ECO:0007669"/>
    <property type="project" value="TreeGrafter"/>
</dbReference>
<organism evidence="13 14">
    <name type="scientific">Candida dubliniensis (strain CD36 / ATCC MYA-646 / CBS 7987 / NCPF 3949 / NRRL Y-17841)</name>
    <name type="common">Yeast</name>
    <dbReference type="NCBI Taxonomy" id="573826"/>
    <lineage>
        <taxon>Eukaryota</taxon>
        <taxon>Fungi</taxon>
        <taxon>Dikarya</taxon>
        <taxon>Ascomycota</taxon>
        <taxon>Saccharomycotina</taxon>
        <taxon>Pichiomycetes</taxon>
        <taxon>Debaryomycetaceae</taxon>
        <taxon>Candida/Lodderomyces clade</taxon>
        <taxon>Candida</taxon>
    </lineage>
</organism>
<comment type="catalytic activity">
    <reaction evidence="10">
        <text>a 1-acyl-sn-glycero-3-phosphocholine + H2O = sn-glycerol 3-phosphocholine + a fatty acid + H(+)</text>
        <dbReference type="Rhea" id="RHEA:15177"/>
        <dbReference type="ChEBI" id="CHEBI:15377"/>
        <dbReference type="ChEBI" id="CHEBI:15378"/>
        <dbReference type="ChEBI" id="CHEBI:16870"/>
        <dbReference type="ChEBI" id="CHEBI:28868"/>
        <dbReference type="ChEBI" id="CHEBI:58168"/>
        <dbReference type="EC" id="3.1.1.5"/>
    </reaction>
</comment>
<dbReference type="RefSeq" id="XP_002418104.1">
    <property type="nucleotide sequence ID" value="XM_002418059.1"/>
</dbReference>
<evidence type="ECO:0000256" key="10">
    <source>
        <dbReference type="RuleBase" id="RU362103"/>
    </source>
</evidence>
<dbReference type="GO" id="GO:0004623">
    <property type="term" value="F:phospholipase A2 activity"/>
    <property type="evidence" value="ECO:0007669"/>
    <property type="project" value="TreeGrafter"/>
</dbReference>
<evidence type="ECO:0000256" key="2">
    <source>
        <dbReference type="ARBA" id="ARBA00013274"/>
    </source>
</evidence>
<sequence>MNLLIYLLLLSVSLVLGSSPSGGYAPGIVQCPINSNSSVNTSSFIREADSISDLEKQWIKQRQSKVNTALIEFLKSANLSNFNAQNFIDSEDYKGINLGLAFSGGSYRAMLNGAGQIMALDSRSSSAGSLGGILQSANYIGGLSGSSWLLGSLAMQGWPTVEEVVFENPNDLWNLTVSRQLVNQTGLWTIVFPVVFDNLNSALSHMNFWDNDSNGVKFDLEAKEKAGFQTSLTDAWARGLAHQLFPKGNDNYDSGATWSDIRDIDAFANHDMPFPFVTGLGRRPGTTVYNLNSTVIEMNPFEFGSFDPSLNTFTDIKYLGTNVSNGVPVDSCINGFDNSGFIVGSSSSLFNQFLNTLVCDDCNSLNFAIKWLLKKFLTYLSNSHEDVALYTPNPFYNSQYAKSENITTNNTLYVIDGGIGGEVIPLSTLMVKERALDIVFAFDNDVNTETSWPDGSALISSYERQFAQQGSSNLCPYVPDSNTFLAKGLTAKPTFFGCDAKNLTTLEKDGVIPPLVVYFANRPYEYYSNVSTYDLTFTDEQKKGLVKNGFDVATRLNGTIDPEFKSCIACALIRREEERRGIEQSDQCKKCFENYCWDGTYASGPSENYVNFTDSSLTNDSTVFYGDANSKVSSSSGGLFGFLKRDTQNVEEFTGVILESNSDGLRFSKYLTIASLFATYLVIM</sequence>
<evidence type="ECO:0000256" key="9">
    <source>
        <dbReference type="PROSITE-ProRule" id="PRU00555"/>
    </source>
</evidence>
<evidence type="ECO:0000256" key="8">
    <source>
        <dbReference type="ARBA" id="ARBA00059407"/>
    </source>
</evidence>
<dbReference type="FunFam" id="3.40.1090.10:FF:000010">
    <property type="entry name" value="Lysophospholipase"/>
    <property type="match status" value="1"/>
</dbReference>
<keyword evidence="14" id="KW-1185">Reference proteome</keyword>
<dbReference type="eggNOG" id="KOG1325">
    <property type="taxonomic scope" value="Eukaryota"/>
</dbReference>
<dbReference type="SMART" id="SM00022">
    <property type="entry name" value="PLAc"/>
    <property type="match status" value="1"/>
</dbReference>
<dbReference type="GO" id="GO:0005576">
    <property type="term" value="C:extracellular region"/>
    <property type="evidence" value="ECO:0007669"/>
    <property type="project" value="TreeGrafter"/>
</dbReference>
<feature type="domain" description="PLA2c" evidence="11">
    <location>
        <begin position="30"/>
        <end position="602"/>
    </location>
</feature>
<dbReference type="VEuPathDB" id="FungiDB:CD36_16240"/>
<dbReference type="GO" id="GO:0046475">
    <property type="term" value="P:glycerophospholipid catabolic process"/>
    <property type="evidence" value="ECO:0007669"/>
    <property type="project" value="TreeGrafter"/>
</dbReference>
<dbReference type="Pfam" id="PF01735">
    <property type="entry name" value="PLA2_B"/>
    <property type="match status" value="1"/>
</dbReference>
<feature type="signal peptide" evidence="10">
    <location>
        <begin position="1"/>
        <end position="17"/>
    </location>
</feature>
<dbReference type="PANTHER" id="PTHR10728">
    <property type="entry name" value="CYTOSOLIC PHOSPHOLIPASE A2"/>
    <property type="match status" value="1"/>
</dbReference>
<name>B9WAI4_CANDC</name>
<dbReference type="KEGG" id="cdu:CD36_16240"/>
<dbReference type="PANTHER" id="PTHR10728:SF33">
    <property type="entry name" value="LYSOPHOSPHOLIPASE 1-RELATED"/>
    <property type="match status" value="1"/>
</dbReference>
<reference evidence="13 14" key="1">
    <citation type="journal article" date="2009" name="Genome Res.">
        <title>Comparative genomics of the fungal pathogens Candida dubliniensis and Candida albicans.</title>
        <authorList>
            <person name="Jackson A.P."/>
            <person name="Gamble J.A."/>
            <person name="Yeomans T."/>
            <person name="Moran G.P."/>
            <person name="Saunders D."/>
            <person name="Harris D."/>
            <person name="Aslett M."/>
            <person name="Barrell J.F."/>
            <person name="Butler G."/>
            <person name="Citiulo F."/>
            <person name="Coleman D.C."/>
            <person name="de Groot P.W.J."/>
            <person name="Goodwin T.J."/>
            <person name="Quail M.A."/>
            <person name="McQuillan J."/>
            <person name="Munro C.A."/>
            <person name="Pain A."/>
            <person name="Poulter R.T."/>
            <person name="Rajandream M.A."/>
            <person name="Renauld H."/>
            <person name="Spiering M.J."/>
            <person name="Tivey A."/>
            <person name="Gow N.A.R."/>
            <person name="Barrell B."/>
            <person name="Sullivan D.J."/>
            <person name="Berriman M."/>
        </authorList>
    </citation>
    <scope>NUCLEOTIDE SEQUENCE [LARGE SCALE GENOMIC DNA]</scope>
    <source>
        <strain evidence="14">CD36 / ATCC MYA-646 / CBS 7987 / NCPF 3949 / NRRL Y-17841</strain>
    </source>
</reference>
<protein>
    <recommendedName>
        <fullName evidence="2 10">Lysophospholipase</fullName>
        <ecNumber evidence="2 10">3.1.1.5</ecNumber>
    </recommendedName>
</protein>
<dbReference type="Proteomes" id="UP000002605">
    <property type="component" value="Chromosome 2"/>
</dbReference>
<dbReference type="AlphaFoldDB" id="B9WAI4"/>
<dbReference type="CGD" id="CAL0000160654">
    <property type="gene designation" value="Cd36_16240"/>
</dbReference>
<evidence type="ECO:0000313" key="12">
    <source>
        <dbReference type="CGD" id="CAL0000160654"/>
    </source>
</evidence>
<dbReference type="GO" id="GO:0005829">
    <property type="term" value="C:cytosol"/>
    <property type="evidence" value="ECO:0007669"/>
    <property type="project" value="TreeGrafter"/>
</dbReference>
<gene>
    <name evidence="12" type="ordered locus">Cd36_16240</name>
    <name evidence="13" type="ORF">CD36_16240</name>
</gene>
<evidence type="ECO:0000256" key="4">
    <source>
        <dbReference type="ARBA" id="ARBA00022801"/>
    </source>
</evidence>
<evidence type="ECO:0000256" key="1">
    <source>
        <dbReference type="ARBA" id="ARBA00008780"/>
    </source>
</evidence>
<evidence type="ECO:0000313" key="14">
    <source>
        <dbReference type="Proteomes" id="UP000002605"/>
    </source>
</evidence>
<keyword evidence="6 9" id="KW-0443">Lipid metabolism</keyword>
<accession>B9WAI4</accession>
<dbReference type="OrthoDB" id="4084751at2759"/>
<evidence type="ECO:0000256" key="7">
    <source>
        <dbReference type="ARBA" id="ARBA00023180"/>
    </source>
</evidence>
<feature type="chain" id="PRO_5005124631" description="Lysophospholipase" evidence="10">
    <location>
        <begin position="18"/>
        <end position="684"/>
    </location>
</feature>
<comment type="function">
    <text evidence="8">Catalyzes the release of fatty acids from lysophospholipids. Phospholipase B may well contribute to pathogenicity by abetting the fungus in damaging and traversing host cell membranes, processes which likely increase the rapidity of disseminated infection.</text>
</comment>
<comment type="similarity">
    <text evidence="1 10">Belongs to the lysophospholipase family.</text>
</comment>
<evidence type="ECO:0000256" key="5">
    <source>
        <dbReference type="ARBA" id="ARBA00022963"/>
    </source>
</evidence>
<keyword evidence="4 9" id="KW-0378">Hydrolase</keyword>
<keyword evidence="7" id="KW-0325">Glycoprotein</keyword>
<evidence type="ECO:0000259" key="11">
    <source>
        <dbReference type="PROSITE" id="PS51210"/>
    </source>
</evidence>
<dbReference type="SUPFAM" id="SSF52151">
    <property type="entry name" value="FabD/lysophospholipase-like"/>
    <property type="match status" value="1"/>
</dbReference>
<dbReference type="Gene3D" id="3.40.1090.10">
    <property type="entry name" value="Cytosolic phospholipase A2 catalytic domain"/>
    <property type="match status" value="1"/>
</dbReference>